<dbReference type="PANTHER" id="PTHR42917">
    <property type="entry name" value="2,4-DIENOYL-COA REDUCTASE"/>
    <property type="match status" value="1"/>
</dbReference>
<dbReference type="SUPFAM" id="SSF51905">
    <property type="entry name" value="FAD/NAD(P)-binding domain"/>
    <property type="match status" value="1"/>
</dbReference>
<dbReference type="SUPFAM" id="SSF51395">
    <property type="entry name" value="FMN-linked oxidoreductases"/>
    <property type="match status" value="1"/>
</dbReference>
<dbReference type="GO" id="GO:0016491">
    <property type="term" value="F:oxidoreductase activity"/>
    <property type="evidence" value="ECO:0007669"/>
    <property type="project" value="UniProtKB-KW"/>
</dbReference>
<proteinExistence type="inferred from homology"/>
<keyword evidence="5" id="KW-0288">FMN</keyword>
<dbReference type="OrthoDB" id="3169239at2"/>
<comment type="cofactor">
    <cofactor evidence="2">
        <name>[4Fe-4S] cluster</name>
        <dbReference type="ChEBI" id="CHEBI:49883"/>
    </cofactor>
</comment>
<evidence type="ECO:0000259" key="10">
    <source>
        <dbReference type="Pfam" id="PF00724"/>
    </source>
</evidence>
<feature type="domain" description="NADH:flavin oxidoreductase/NADH oxidase N-terminal" evidence="10">
    <location>
        <begin position="12"/>
        <end position="332"/>
    </location>
</feature>
<evidence type="ECO:0000256" key="1">
    <source>
        <dbReference type="ARBA" id="ARBA00001917"/>
    </source>
</evidence>
<evidence type="ECO:0000256" key="8">
    <source>
        <dbReference type="ARBA" id="ARBA00023004"/>
    </source>
</evidence>
<sequence>MSIKYPMLGTEIDLGHLRLKNRLVFSAHLTNFAKAGLPSRQHLAYYQARARGGCGLIITEELSVHPSDWPYEKLIHAYNMEAERGFKEITRAVHSYGAKIFAQINHNGSQGTSAYSQYSLLAPSEIPDPLFRENPIAVSEKEIDEIVDSYAEVATLAQRSGFDGVELQCSHSSIVRQFLSPITNHRDDHFGGDITGRSKLLFEIVQRIRDNIEEPFVIGVRLCGDEMLENGIEIQDTLSLVRLLDSSSLVNYINTSIGVATASLYAIEASMAIRPGYNLYIPSQIRQETTLPVIASGRIKDPAQAEQILREGQADLIGAVRAQIADPYFAAKSLFDQERRVRTCLSCNQECVGRMGLNRWLGCIENPETGKEFLNEPKVAPLYERQAGVYSPMPPKAIPKPTRKSKNKAVIVGGGPAGLCAALTMSNENYAVRVYEERNSLGGLVSLAARAPFRAELAELVRNLEYELSSSNVLCETNTSLSARAITEMKPDVVILATGSSPKLPYYLKTFQANPPKGELGTADVVHVLEGTATPTGRVLVFDELGFHQGTSVSEMLAQRGCEVTVATPHMYVGQDLGVTLDLETWNLRVSELPLTQLPHHIITQVQGTDIYMLDHITGAEKVESFDWLVLANHRTTRNELCFQLAAEGVPRRNIALVGDVVAPRRIHQAVIEGYRVLQDIIDASA</sequence>
<evidence type="ECO:0000256" key="2">
    <source>
        <dbReference type="ARBA" id="ARBA00001966"/>
    </source>
</evidence>
<reference evidence="12" key="1">
    <citation type="submission" date="2016-11" db="EMBL/GenBank/DDBJ databases">
        <authorList>
            <person name="Varghese N."/>
            <person name="Submissions S."/>
        </authorList>
    </citation>
    <scope>NUCLEOTIDE SEQUENCE [LARGE SCALE GENOMIC DNA]</scope>
    <source>
        <strain evidence="12">DSM 19514</strain>
    </source>
</reference>
<dbReference type="STRING" id="1121881.SAMN02745225_01671"/>
<keyword evidence="6" id="KW-0479">Metal-binding</keyword>
<dbReference type="InterPro" id="IPR051793">
    <property type="entry name" value="NADH:flavin_oxidoreductase"/>
</dbReference>
<dbReference type="PANTHER" id="PTHR42917:SF2">
    <property type="entry name" value="2,4-DIENOYL-COA REDUCTASE [(2E)-ENOYL-COA-PRODUCING]"/>
    <property type="match status" value="1"/>
</dbReference>
<keyword evidence="8" id="KW-0408">Iron</keyword>
<evidence type="ECO:0000256" key="4">
    <source>
        <dbReference type="ARBA" id="ARBA00022630"/>
    </source>
</evidence>
<name>A0A1M4WGW3_9ACTN</name>
<keyword evidence="7" id="KW-0560">Oxidoreductase</keyword>
<dbReference type="Pfam" id="PF00724">
    <property type="entry name" value="Oxidored_FMN"/>
    <property type="match status" value="1"/>
</dbReference>
<evidence type="ECO:0000256" key="7">
    <source>
        <dbReference type="ARBA" id="ARBA00023002"/>
    </source>
</evidence>
<evidence type="ECO:0000256" key="3">
    <source>
        <dbReference type="ARBA" id="ARBA00011048"/>
    </source>
</evidence>
<dbReference type="InterPro" id="IPR001155">
    <property type="entry name" value="OxRdtase_FMN_N"/>
</dbReference>
<keyword evidence="9" id="KW-0411">Iron-sulfur</keyword>
<dbReference type="Gene3D" id="3.20.20.70">
    <property type="entry name" value="Aldolase class I"/>
    <property type="match status" value="1"/>
</dbReference>
<dbReference type="AlphaFoldDB" id="A0A1M4WGW3"/>
<dbReference type="Pfam" id="PF13450">
    <property type="entry name" value="NAD_binding_8"/>
    <property type="match status" value="1"/>
</dbReference>
<dbReference type="GO" id="GO:0046872">
    <property type="term" value="F:metal ion binding"/>
    <property type="evidence" value="ECO:0007669"/>
    <property type="project" value="UniProtKB-KW"/>
</dbReference>
<comment type="cofactor">
    <cofactor evidence="1">
        <name>FMN</name>
        <dbReference type="ChEBI" id="CHEBI:58210"/>
    </cofactor>
</comment>
<evidence type="ECO:0000256" key="9">
    <source>
        <dbReference type="ARBA" id="ARBA00023014"/>
    </source>
</evidence>
<comment type="similarity">
    <text evidence="3">In the N-terminal section; belongs to the NADH:flavin oxidoreductase/NADH oxidase family.</text>
</comment>
<evidence type="ECO:0000313" key="11">
    <source>
        <dbReference type="EMBL" id="SHE80435.1"/>
    </source>
</evidence>
<dbReference type="RefSeq" id="WP_072791249.1">
    <property type="nucleotide sequence ID" value="NZ_FQUL01000025.1"/>
</dbReference>
<gene>
    <name evidence="11" type="ORF">SAMN02745225_01671</name>
</gene>
<dbReference type="InterPro" id="IPR013785">
    <property type="entry name" value="Aldolase_TIM"/>
</dbReference>
<organism evidence="11 12">
    <name type="scientific">Ferrithrix thermotolerans DSM 19514</name>
    <dbReference type="NCBI Taxonomy" id="1121881"/>
    <lineage>
        <taxon>Bacteria</taxon>
        <taxon>Bacillati</taxon>
        <taxon>Actinomycetota</taxon>
        <taxon>Acidimicrobiia</taxon>
        <taxon>Acidimicrobiales</taxon>
        <taxon>Acidimicrobiaceae</taxon>
        <taxon>Ferrithrix</taxon>
    </lineage>
</organism>
<dbReference type="GO" id="GO:0051536">
    <property type="term" value="F:iron-sulfur cluster binding"/>
    <property type="evidence" value="ECO:0007669"/>
    <property type="project" value="UniProtKB-KW"/>
</dbReference>
<dbReference type="InterPro" id="IPR036188">
    <property type="entry name" value="FAD/NAD-bd_sf"/>
</dbReference>
<evidence type="ECO:0000256" key="6">
    <source>
        <dbReference type="ARBA" id="ARBA00022723"/>
    </source>
</evidence>
<dbReference type="Proteomes" id="UP000184295">
    <property type="component" value="Unassembled WGS sequence"/>
</dbReference>
<protein>
    <submittedName>
        <fullName evidence="11">2,4-dienoyl-CoA reductase (NADPH2)</fullName>
    </submittedName>
</protein>
<evidence type="ECO:0000256" key="5">
    <source>
        <dbReference type="ARBA" id="ARBA00022643"/>
    </source>
</evidence>
<dbReference type="PRINTS" id="PR00368">
    <property type="entry name" value="FADPNR"/>
</dbReference>
<dbReference type="GO" id="GO:0010181">
    <property type="term" value="F:FMN binding"/>
    <property type="evidence" value="ECO:0007669"/>
    <property type="project" value="InterPro"/>
</dbReference>
<dbReference type="Gene3D" id="3.40.50.720">
    <property type="entry name" value="NAD(P)-binding Rossmann-like Domain"/>
    <property type="match status" value="1"/>
</dbReference>
<keyword evidence="4" id="KW-0285">Flavoprotein</keyword>
<dbReference type="EMBL" id="FQUL01000025">
    <property type="protein sequence ID" value="SHE80435.1"/>
    <property type="molecule type" value="Genomic_DNA"/>
</dbReference>
<evidence type="ECO:0000313" key="12">
    <source>
        <dbReference type="Proteomes" id="UP000184295"/>
    </source>
</evidence>
<dbReference type="Gene3D" id="3.50.50.60">
    <property type="entry name" value="FAD/NAD(P)-binding domain"/>
    <property type="match status" value="1"/>
</dbReference>
<accession>A0A1M4WGW3</accession>
<keyword evidence="12" id="KW-1185">Reference proteome</keyword>